<gene>
    <name evidence="2" type="ORF">BB561_005551</name>
</gene>
<dbReference type="EMBL" id="MBFR01000340">
    <property type="protein sequence ID" value="PVU89086.1"/>
    <property type="molecule type" value="Genomic_DNA"/>
</dbReference>
<dbReference type="SUPFAM" id="SSF56349">
    <property type="entry name" value="DNA breaking-rejoining enzymes"/>
    <property type="match status" value="1"/>
</dbReference>
<keyword evidence="1" id="KW-0233">DNA recombination</keyword>
<dbReference type="GO" id="GO:0015074">
    <property type="term" value="P:DNA integration"/>
    <property type="evidence" value="ECO:0007669"/>
    <property type="project" value="InterPro"/>
</dbReference>
<dbReference type="Gene3D" id="1.10.443.10">
    <property type="entry name" value="Intergrase catalytic core"/>
    <property type="match status" value="1"/>
</dbReference>
<evidence type="ECO:0000313" key="2">
    <source>
        <dbReference type="EMBL" id="PVU89086.1"/>
    </source>
</evidence>
<accession>A0A2T9Y9T3</accession>
<dbReference type="InterPro" id="IPR013762">
    <property type="entry name" value="Integrase-like_cat_sf"/>
</dbReference>
<dbReference type="AlphaFoldDB" id="A0A2T9Y9T3"/>
<dbReference type="OrthoDB" id="5963861at2759"/>
<dbReference type="GO" id="GO:0003677">
    <property type="term" value="F:DNA binding"/>
    <property type="evidence" value="ECO:0007669"/>
    <property type="project" value="InterPro"/>
</dbReference>
<protein>
    <submittedName>
        <fullName evidence="2">Uncharacterized protein</fullName>
    </submittedName>
</protein>
<comment type="caution">
    <text evidence="2">The sequence shown here is derived from an EMBL/GenBank/DDBJ whole genome shotgun (WGS) entry which is preliminary data.</text>
</comment>
<sequence>MKFLNKSDLIKVTNNFIVIKPIIDHFKILGPTNNLNTKKLTAKAYWLIAVCGFLGASNIDRVDNEKTEISSNSIKLIICAPKENRKTSNICRVDNEKTEISSNSIKLIICAPKEKRKSSPIERLIKIKAHSDEILCPDIAYKIYRQRIANIPCPKSHVNDKNLIVNHLFKKNKDFSKPLTVDSISRIIKSIAIIAVKDKKGITPKVRAIGATIAARSGISTDAILTQANWSSYYMLSI</sequence>
<dbReference type="STRING" id="133385.A0A2T9Y9T3"/>
<keyword evidence="3" id="KW-1185">Reference proteome</keyword>
<dbReference type="GO" id="GO:0006310">
    <property type="term" value="P:DNA recombination"/>
    <property type="evidence" value="ECO:0007669"/>
    <property type="project" value="UniProtKB-KW"/>
</dbReference>
<evidence type="ECO:0000256" key="1">
    <source>
        <dbReference type="ARBA" id="ARBA00023172"/>
    </source>
</evidence>
<dbReference type="InterPro" id="IPR011010">
    <property type="entry name" value="DNA_brk_join_enz"/>
</dbReference>
<organism evidence="2 3">
    <name type="scientific">Smittium simulii</name>
    <dbReference type="NCBI Taxonomy" id="133385"/>
    <lineage>
        <taxon>Eukaryota</taxon>
        <taxon>Fungi</taxon>
        <taxon>Fungi incertae sedis</taxon>
        <taxon>Zoopagomycota</taxon>
        <taxon>Kickxellomycotina</taxon>
        <taxon>Harpellomycetes</taxon>
        <taxon>Harpellales</taxon>
        <taxon>Legeriomycetaceae</taxon>
        <taxon>Smittium</taxon>
    </lineage>
</organism>
<reference evidence="2 3" key="1">
    <citation type="journal article" date="2018" name="MBio">
        <title>Comparative Genomics Reveals the Core Gene Toolbox for the Fungus-Insect Symbiosis.</title>
        <authorList>
            <person name="Wang Y."/>
            <person name="Stata M."/>
            <person name="Wang W."/>
            <person name="Stajich J.E."/>
            <person name="White M.M."/>
            <person name="Moncalvo J.M."/>
        </authorList>
    </citation>
    <scope>NUCLEOTIDE SEQUENCE [LARGE SCALE GENOMIC DNA]</scope>
    <source>
        <strain evidence="2 3">SWE-8-4</strain>
    </source>
</reference>
<dbReference type="Proteomes" id="UP000245383">
    <property type="component" value="Unassembled WGS sequence"/>
</dbReference>
<name>A0A2T9Y9T3_9FUNG</name>
<proteinExistence type="predicted"/>
<evidence type="ECO:0000313" key="3">
    <source>
        <dbReference type="Proteomes" id="UP000245383"/>
    </source>
</evidence>